<dbReference type="PANTHER" id="PTHR35813">
    <property type="entry name" value="INNER MEMBRANE PROTEIN YBAN"/>
    <property type="match status" value="1"/>
</dbReference>
<evidence type="ECO:0000313" key="2">
    <source>
        <dbReference type="EMBL" id="MBK1469056.1"/>
    </source>
</evidence>
<evidence type="ECO:0000256" key="1">
    <source>
        <dbReference type="SAM" id="Phobius"/>
    </source>
</evidence>
<protein>
    <submittedName>
        <fullName evidence="2">YbaN family protein</fullName>
    </submittedName>
</protein>
<evidence type="ECO:0000313" key="3">
    <source>
        <dbReference type="Proteomes" id="UP000823123"/>
    </source>
</evidence>
<dbReference type="RefSeq" id="WP_068472628.1">
    <property type="nucleotide sequence ID" value="NZ_JACVDA010000022.1"/>
</dbReference>
<dbReference type="PANTHER" id="PTHR35813:SF1">
    <property type="entry name" value="INNER MEMBRANE PROTEIN YBAN"/>
    <property type="match status" value="1"/>
</dbReference>
<comment type="caution">
    <text evidence="2">The sequence shown here is derived from an EMBL/GenBank/DDBJ whole genome shotgun (WGS) entry which is preliminary data.</text>
</comment>
<dbReference type="Proteomes" id="UP000823123">
    <property type="component" value="Unassembled WGS sequence"/>
</dbReference>
<reference evidence="2 3" key="1">
    <citation type="submission" date="2020-09" db="EMBL/GenBank/DDBJ databases">
        <title>Parvimonas S3374 sp. nov.</title>
        <authorList>
            <person name="Buhl M."/>
        </authorList>
    </citation>
    <scope>NUCLEOTIDE SEQUENCE [LARGE SCALE GENOMIC DNA]</scope>
    <source>
        <strain evidence="2 3">S3374</strain>
    </source>
</reference>
<organism evidence="2 3">
    <name type="scientific">Parvimonas parva</name>
    <dbReference type="NCBI Taxonomy" id="2769485"/>
    <lineage>
        <taxon>Bacteria</taxon>
        <taxon>Bacillati</taxon>
        <taxon>Bacillota</taxon>
        <taxon>Tissierellia</taxon>
        <taxon>Tissierellales</taxon>
        <taxon>Peptoniphilaceae</taxon>
        <taxon>Parvimonas</taxon>
    </lineage>
</organism>
<feature type="transmembrane region" description="Helical" evidence="1">
    <location>
        <begin position="99"/>
        <end position="119"/>
    </location>
</feature>
<proteinExistence type="predicted"/>
<sequence length="125" mass="14520">MNLVKYIWIAIGLIFFAIGTVGVFLPILPTFPFYVVTVFCFARSSKKLHKWFVETNLYKNNIEKIVNRKGLPLKTKLKIIIIFTITMGTGFYFMKNTNIGRIILGLVWFCHIVYFAFGIKTIKDK</sequence>
<dbReference type="InterPro" id="IPR007401">
    <property type="entry name" value="DUF454"/>
</dbReference>
<keyword evidence="1" id="KW-0472">Membrane</keyword>
<dbReference type="EMBL" id="JACVDA010000022">
    <property type="protein sequence ID" value="MBK1469056.1"/>
    <property type="molecule type" value="Genomic_DNA"/>
</dbReference>
<accession>A0ABS1CAD8</accession>
<keyword evidence="3" id="KW-1185">Reference proteome</keyword>
<feature type="transmembrane region" description="Helical" evidence="1">
    <location>
        <begin position="6"/>
        <end position="39"/>
    </location>
</feature>
<keyword evidence="1" id="KW-0812">Transmembrane</keyword>
<dbReference type="Pfam" id="PF04304">
    <property type="entry name" value="DUF454"/>
    <property type="match status" value="1"/>
</dbReference>
<keyword evidence="1" id="KW-1133">Transmembrane helix</keyword>
<name>A0ABS1CAD8_9FIRM</name>
<gene>
    <name evidence="2" type="ORF">IBJ83_07005</name>
</gene>
<dbReference type="PIRSF" id="PIRSF016789">
    <property type="entry name" value="DUF454"/>
    <property type="match status" value="1"/>
</dbReference>